<reference evidence="1 2" key="2">
    <citation type="journal article" date="2019" name="G3 (Bethesda)">
        <title>Hybrid Assembly of the Genome of the Entomopathogenic Nematode Steinernema carpocapsae Identifies the X-Chromosome.</title>
        <authorList>
            <person name="Serra L."/>
            <person name="Macchietto M."/>
            <person name="Macias-Munoz A."/>
            <person name="McGill C.J."/>
            <person name="Rodriguez I.M."/>
            <person name="Rodriguez B."/>
            <person name="Murad R."/>
            <person name="Mortazavi A."/>
        </authorList>
    </citation>
    <scope>NUCLEOTIDE SEQUENCE [LARGE SCALE GENOMIC DNA]</scope>
    <source>
        <strain evidence="1 2">ALL</strain>
    </source>
</reference>
<gene>
    <name evidence="1" type="ORF">L596_027756</name>
</gene>
<proteinExistence type="predicted"/>
<dbReference type="Proteomes" id="UP000298663">
    <property type="component" value="Unassembled WGS sequence"/>
</dbReference>
<comment type="caution">
    <text evidence="1">The sequence shown here is derived from an EMBL/GenBank/DDBJ whole genome shotgun (WGS) entry which is preliminary data.</text>
</comment>
<accession>A0A4U5LWG3</accession>
<sequence length="127" mass="14164">MLSNVSVYFKSDSTMSRHGYDLYYYCTLPTEVTAPGETTITKYNFAVIREKQGAVTNIGFLYGWPVAENSELSVNVGRFLRLEFSTDGDSTNEDSGSSGSARTTACHKYDAPCFRVFLNVSYLFFAP</sequence>
<protein>
    <submittedName>
        <fullName evidence="1">Uncharacterized protein</fullName>
    </submittedName>
</protein>
<evidence type="ECO:0000313" key="2">
    <source>
        <dbReference type="Proteomes" id="UP000298663"/>
    </source>
</evidence>
<dbReference type="AlphaFoldDB" id="A0A4U5LWG3"/>
<dbReference type="EMBL" id="AZBU02000011">
    <property type="protein sequence ID" value="TKR60520.1"/>
    <property type="molecule type" value="Genomic_DNA"/>
</dbReference>
<name>A0A4U5LWG3_STECR</name>
<organism evidence="1 2">
    <name type="scientific">Steinernema carpocapsae</name>
    <name type="common">Entomopathogenic nematode</name>
    <dbReference type="NCBI Taxonomy" id="34508"/>
    <lineage>
        <taxon>Eukaryota</taxon>
        <taxon>Metazoa</taxon>
        <taxon>Ecdysozoa</taxon>
        <taxon>Nematoda</taxon>
        <taxon>Chromadorea</taxon>
        <taxon>Rhabditida</taxon>
        <taxon>Tylenchina</taxon>
        <taxon>Panagrolaimomorpha</taxon>
        <taxon>Strongyloidoidea</taxon>
        <taxon>Steinernematidae</taxon>
        <taxon>Steinernema</taxon>
    </lineage>
</organism>
<evidence type="ECO:0000313" key="1">
    <source>
        <dbReference type="EMBL" id="TKR60520.1"/>
    </source>
</evidence>
<reference evidence="1 2" key="1">
    <citation type="journal article" date="2015" name="Genome Biol.">
        <title>Comparative genomics of Steinernema reveals deeply conserved gene regulatory networks.</title>
        <authorList>
            <person name="Dillman A.R."/>
            <person name="Macchietto M."/>
            <person name="Porter C.F."/>
            <person name="Rogers A."/>
            <person name="Williams B."/>
            <person name="Antoshechkin I."/>
            <person name="Lee M.M."/>
            <person name="Goodwin Z."/>
            <person name="Lu X."/>
            <person name="Lewis E.E."/>
            <person name="Goodrich-Blair H."/>
            <person name="Stock S.P."/>
            <person name="Adams B.J."/>
            <person name="Sternberg P.W."/>
            <person name="Mortazavi A."/>
        </authorList>
    </citation>
    <scope>NUCLEOTIDE SEQUENCE [LARGE SCALE GENOMIC DNA]</scope>
    <source>
        <strain evidence="1 2">ALL</strain>
    </source>
</reference>
<keyword evidence="2" id="KW-1185">Reference proteome</keyword>